<name>A0A4S3MRB1_9RHOB</name>
<dbReference type="Proteomes" id="UP000309450">
    <property type="component" value="Unassembled WGS sequence"/>
</dbReference>
<keyword evidence="2" id="KW-1185">Reference proteome</keyword>
<sequence>MNKAITDGLALMPPPFSNGLNAWSREDGTPGTTSYAGAADAAQVPSDQDFGGCLELQKTEATQRLRYKGETPFEPGLYLQVTVRIKAVAGPLPTVRIAARPSLANGNLVTGVTATGPATDLSDYGEVVTLRAIIGSGNRQGVAMVWGTSPAYFHIGLDLTGPNGGVVRIDDIEVEDVTSYYHTQMLGLVDVRDYGAVGNGTTNDAAAFEAADAAADGRTVLVPEGVFRLNSNVTFENPVRFEGTVSMPANARLSCTRNFELDTYAAAFGSELEGFRRGLQVLFNFTDHVSFDLRGRRVDVNAPIDVAALAGINSFAQRRLLTNGQLNAVANAAWNTDTVTVTGTYATNDPNRITGLANVANIPVGAQVTGTGVGREVYVKERNVAAGTVTLSRPLWGAAGTRPFTFRRYQYMLDFSGFADLQKFEITDMELLCNGLCSAIMLPVQGLTFRLADSVINRPRDRGISSIGTGCQGILIDQNQFLSNEQAMPSQNRTTIAMNVNANDAKIRDNRIVRFAHFAVIGGSGNMLIGNHFFQGDDQTDGIRQAGVVFTLTNLKTLMTGNYIDNSFIEWSNEHDPAPGFNNEFSFGGLTISDNIFTANDVAASFRWLVVKPRGPGHFLNGLAVTGNAFRTINGQIDRIEKVDTTNANLDFGKFRNVVFENNTFNGINQITASPVVVNHAQNTADASWTVNGADYLPFNGWARAVTAIVAEGAITSAAGTDRHDMPHVQVEQGAGNDRVNLRWPVPVRGRVLVTVRCDNPS</sequence>
<dbReference type="AlphaFoldDB" id="A0A4S3MRB1"/>
<dbReference type="EMBL" id="SSND01000001">
    <property type="protein sequence ID" value="THD85056.1"/>
    <property type="molecule type" value="Genomic_DNA"/>
</dbReference>
<dbReference type="InterPro" id="IPR012334">
    <property type="entry name" value="Pectin_lyas_fold"/>
</dbReference>
<protein>
    <submittedName>
        <fullName evidence="1">Right-handed parallel beta-helix repeat-containing protein</fullName>
    </submittedName>
</protein>
<comment type="caution">
    <text evidence="1">The sequence shown here is derived from an EMBL/GenBank/DDBJ whole genome shotgun (WGS) entry which is preliminary data.</text>
</comment>
<organism evidence="1 2">
    <name type="scientific">Aliigemmobacter aestuarii</name>
    <dbReference type="NCBI Taxonomy" id="1445661"/>
    <lineage>
        <taxon>Bacteria</taxon>
        <taxon>Pseudomonadati</taxon>
        <taxon>Pseudomonadota</taxon>
        <taxon>Alphaproteobacteria</taxon>
        <taxon>Rhodobacterales</taxon>
        <taxon>Paracoccaceae</taxon>
        <taxon>Aliigemmobacter</taxon>
    </lineage>
</organism>
<dbReference type="RefSeq" id="WP_136393433.1">
    <property type="nucleotide sequence ID" value="NZ_SSND01000001.1"/>
</dbReference>
<evidence type="ECO:0000313" key="1">
    <source>
        <dbReference type="EMBL" id="THD85056.1"/>
    </source>
</evidence>
<accession>A0A4S3MRB1</accession>
<dbReference type="Gene3D" id="2.160.20.10">
    <property type="entry name" value="Single-stranded right-handed beta-helix, Pectin lyase-like"/>
    <property type="match status" value="1"/>
</dbReference>
<evidence type="ECO:0000313" key="2">
    <source>
        <dbReference type="Proteomes" id="UP000309450"/>
    </source>
</evidence>
<gene>
    <name evidence="1" type="ORF">E7811_04875</name>
</gene>
<reference evidence="1 2" key="1">
    <citation type="submission" date="2019-04" db="EMBL/GenBank/DDBJ databases">
        <title>Draft genome sequence of Gemmobacter aestuarii sp. nov.</title>
        <authorList>
            <person name="Hameed A."/>
            <person name="Lin S.-Y."/>
            <person name="Shahina M."/>
            <person name="Lai W.-A."/>
            <person name="Young C.-C."/>
        </authorList>
    </citation>
    <scope>NUCLEOTIDE SEQUENCE [LARGE SCALE GENOMIC DNA]</scope>
    <source>
        <strain evidence="1 2">CC-PW-75</strain>
    </source>
</reference>
<proteinExistence type="predicted"/>
<dbReference type="OrthoDB" id="7749009at2"/>
<dbReference type="InterPro" id="IPR011050">
    <property type="entry name" value="Pectin_lyase_fold/virulence"/>
</dbReference>
<dbReference type="SUPFAM" id="SSF51126">
    <property type="entry name" value="Pectin lyase-like"/>
    <property type="match status" value="1"/>
</dbReference>